<reference evidence="2 3" key="1">
    <citation type="submission" date="2020-05" db="EMBL/GenBank/DDBJ databases">
        <title>Genome Sequencing of Type Strains.</title>
        <authorList>
            <person name="Lemaire J.F."/>
            <person name="Inderbitzin P."/>
            <person name="Gregorio O.A."/>
            <person name="Collins S.B."/>
            <person name="Wespe N."/>
            <person name="Knight-Connoni V."/>
        </authorList>
    </citation>
    <scope>NUCLEOTIDE SEQUENCE [LARGE SCALE GENOMIC DNA]</scope>
    <source>
        <strain evidence="2 3">LMG 21957</strain>
    </source>
</reference>
<comment type="caution">
    <text evidence="2">The sequence shown here is derived from an EMBL/GenBank/DDBJ whole genome shotgun (WGS) entry which is preliminary data.</text>
</comment>
<dbReference type="InterPro" id="IPR001763">
    <property type="entry name" value="Rhodanese-like_dom"/>
</dbReference>
<dbReference type="Gene3D" id="3.40.250.10">
    <property type="entry name" value="Rhodanese-like domain"/>
    <property type="match status" value="1"/>
</dbReference>
<dbReference type="RefSeq" id="WP_175399309.1">
    <property type="nucleotide sequence ID" value="NZ_JABMCB010000204.1"/>
</dbReference>
<protein>
    <submittedName>
        <fullName evidence="2">Rhodanese-like domain-containing protein</fullName>
    </submittedName>
</protein>
<keyword evidence="3" id="KW-1185">Reference proteome</keyword>
<organism evidence="2 3">
    <name type="scientific">Paenibacillus xylanilyticus</name>
    <dbReference type="NCBI Taxonomy" id="248903"/>
    <lineage>
        <taxon>Bacteria</taxon>
        <taxon>Bacillati</taxon>
        <taxon>Bacillota</taxon>
        <taxon>Bacilli</taxon>
        <taxon>Bacillales</taxon>
        <taxon>Paenibacillaceae</taxon>
        <taxon>Paenibacillus</taxon>
    </lineage>
</organism>
<dbReference type="AlphaFoldDB" id="A0A7Y6C338"/>
<dbReference type="Proteomes" id="UP000526125">
    <property type="component" value="Unassembled WGS sequence"/>
</dbReference>
<sequence length="130" mass="15388">MTLVYIAAGMLVVWLLIQLWPVSSLTYVDMEEWDPSHERWSNVKILDVRDSSEYWESHIPGSINISIGRLPWQKELSRHDEVIIFSSTWLKRKKAARILARRGFRQLYMVKGCCLSKKRKGESIEHKYCY</sequence>
<evidence type="ECO:0000313" key="2">
    <source>
        <dbReference type="EMBL" id="NUU79738.1"/>
    </source>
</evidence>
<feature type="domain" description="Rhodanese" evidence="1">
    <location>
        <begin position="39"/>
        <end position="119"/>
    </location>
</feature>
<dbReference type="PROSITE" id="PS50206">
    <property type="entry name" value="RHODANESE_3"/>
    <property type="match status" value="1"/>
</dbReference>
<dbReference type="InterPro" id="IPR036873">
    <property type="entry name" value="Rhodanese-like_dom_sf"/>
</dbReference>
<accession>A0A7Y6C338</accession>
<evidence type="ECO:0000313" key="3">
    <source>
        <dbReference type="Proteomes" id="UP000526125"/>
    </source>
</evidence>
<gene>
    <name evidence="2" type="ORF">HP552_31600</name>
</gene>
<dbReference type="EMBL" id="JABMCB010000204">
    <property type="protein sequence ID" value="NUU79738.1"/>
    <property type="molecule type" value="Genomic_DNA"/>
</dbReference>
<dbReference type="Pfam" id="PF00581">
    <property type="entry name" value="Rhodanese"/>
    <property type="match status" value="1"/>
</dbReference>
<evidence type="ECO:0000259" key="1">
    <source>
        <dbReference type="PROSITE" id="PS50206"/>
    </source>
</evidence>
<proteinExistence type="predicted"/>
<dbReference type="CDD" id="cd00158">
    <property type="entry name" value="RHOD"/>
    <property type="match status" value="1"/>
</dbReference>
<dbReference type="SMART" id="SM00450">
    <property type="entry name" value="RHOD"/>
    <property type="match status" value="1"/>
</dbReference>
<dbReference type="SUPFAM" id="SSF52821">
    <property type="entry name" value="Rhodanese/Cell cycle control phosphatase"/>
    <property type="match status" value="1"/>
</dbReference>
<name>A0A7Y6C338_9BACL</name>